<dbReference type="OrthoDB" id="4265717at2"/>
<organism evidence="2 3">
    <name type="scientific">Streptomyces griseoaurantiacus</name>
    <dbReference type="NCBI Taxonomy" id="68213"/>
    <lineage>
        <taxon>Bacteria</taxon>
        <taxon>Bacillati</taxon>
        <taxon>Actinomycetota</taxon>
        <taxon>Actinomycetes</taxon>
        <taxon>Kitasatosporales</taxon>
        <taxon>Streptomycetaceae</taxon>
        <taxon>Streptomyces</taxon>
        <taxon>Streptomyces aurantiacus group</taxon>
    </lineage>
</organism>
<dbReference type="AlphaFoldDB" id="A0A1G7E6J4"/>
<evidence type="ECO:0000313" key="3">
    <source>
        <dbReference type="Proteomes" id="UP000198614"/>
    </source>
</evidence>
<sequence length="204" mass="21400">MAGDALTIGVLLFDDVEELDVVGPWEVLGFWASHIATSSVRVVALGSQVGVVRGSKGLGMVADHATDEALPLDLLVHPGGNGTRGLVKDTAHLQWLRGLHERGTVLASVCTGSLVLAAAGLLADRPATTHRDYLDKLAKIDPSIDVRREERFVDDGTVVTSAGVSAGIDMALHLVERYDGPEATQFTRAGIQYEAPEPVAGSGA</sequence>
<accession>A0A1G7E6J4</accession>
<dbReference type="CDD" id="cd03139">
    <property type="entry name" value="GATase1_PfpI_2"/>
    <property type="match status" value="1"/>
</dbReference>
<reference evidence="2 3" key="1">
    <citation type="submission" date="2016-10" db="EMBL/GenBank/DDBJ databases">
        <authorList>
            <person name="de Groot N.N."/>
        </authorList>
    </citation>
    <scope>NUCLEOTIDE SEQUENCE [LARGE SCALE GENOMIC DNA]</scope>
    <source>
        <strain evidence="2 3">CGMCC 4.1859</strain>
    </source>
</reference>
<gene>
    <name evidence="2" type="ORF">SAMN05216260_102503</name>
</gene>
<dbReference type="Proteomes" id="UP000198614">
    <property type="component" value="Unassembled WGS sequence"/>
</dbReference>
<proteinExistence type="predicted"/>
<dbReference type="PANTHER" id="PTHR43130:SF3">
    <property type="entry name" value="HTH-TYPE TRANSCRIPTIONAL REGULATOR RV1931C"/>
    <property type="match status" value="1"/>
</dbReference>
<dbReference type="InterPro" id="IPR029062">
    <property type="entry name" value="Class_I_gatase-like"/>
</dbReference>
<feature type="domain" description="DJ-1/PfpI" evidence="1">
    <location>
        <begin position="8"/>
        <end position="176"/>
    </location>
</feature>
<dbReference type="PANTHER" id="PTHR43130">
    <property type="entry name" value="ARAC-FAMILY TRANSCRIPTIONAL REGULATOR"/>
    <property type="match status" value="1"/>
</dbReference>
<evidence type="ECO:0000313" key="2">
    <source>
        <dbReference type="EMBL" id="SDE59348.1"/>
    </source>
</evidence>
<dbReference type="Gene3D" id="3.40.50.880">
    <property type="match status" value="1"/>
</dbReference>
<dbReference type="InterPro" id="IPR002818">
    <property type="entry name" value="DJ-1/PfpI"/>
</dbReference>
<evidence type="ECO:0000259" key="1">
    <source>
        <dbReference type="Pfam" id="PF01965"/>
    </source>
</evidence>
<protein>
    <submittedName>
        <fullName evidence="2">DJ-1/PfpI family protein</fullName>
    </submittedName>
</protein>
<dbReference type="EMBL" id="FNAX01000002">
    <property type="protein sequence ID" value="SDE59348.1"/>
    <property type="molecule type" value="Genomic_DNA"/>
</dbReference>
<dbReference type="Pfam" id="PF01965">
    <property type="entry name" value="DJ-1_PfpI"/>
    <property type="match status" value="1"/>
</dbReference>
<dbReference type="InterPro" id="IPR052158">
    <property type="entry name" value="INH-QAR"/>
</dbReference>
<name>A0A1G7E6J4_9ACTN</name>
<dbReference type="SUPFAM" id="SSF52317">
    <property type="entry name" value="Class I glutamine amidotransferase-like"/>
    <property type="match status" value="1"/>
</dbReference>